<dbReference type="PANTHER" id="PTHR11085:SF6">
    <property type="entry name" value="NAD-DEPENDENT PROTEIN DEACETYLASE SIRTUIN-2"/>
    <property type="match status" value="1"/>
</dbReference>
<accession>A0A7S4GLU5</accession>
<dbReference type="EMBL" id="HBJA01149639">
    <property type="protein sequence ID" value="CAE0840809.1"/>
    <property type="molecule type" value="Transcribed_RNA"/>
</dbReference>
<protein>
    <recommendedName>
        <fullName evidence="7">Deacetylase sirtuin-type domain-containing protein</fullName>
    </recommendedName>
</protein>
<dbReference type="Gene3D" id="3.40.50.1220">
    <property type="entry name" value="TPP-binding domain"/>
    <property type="match status" value="1"/>
</dbReference>
<feature type="active site" description="Proton acceptor" evidence="6">
    <location>
        <position position="221"/>
    </location>
</feature>
<feature type="binding site" evidence="6">
    <location>
        <position position="232"/>
    </location>
    <ligand>
        <name>Zn(2+)</name>
        <dbReference type="ChEBI" id="CHEBI:29105"/>
    </ligand>
</feature>
<proteinExistence type="predicted"/>
<dbReference type="Pfam" id="PF02146">
    <property type="entry name" value="SIR2"/>
    <property type="match status" value="1"/>
</dbReference>
<evidence type="ECO:0000256" key="1">
    <source>
        <dbReference type="ARBA" id="ARBA00001947"/>
    </source>
</evidence>
<evidence type="ECO:0000256" key="3">
    <source>
        <dbReference type="ARBA" id="ARBA00022723"/>
    </source>
</evidence>
<evidence type="ECO:0000259" key="7">
    <source>
        <dbReference type="PROSITE" id="PS50305"/>
    </source>
</evidence>
<organism evidence="8">
    <name type="scientific">Eutreptiella gymnastica</name>
    <dbReference type="NCBI Taxonomy" id="73025"/>
    <lineage>
        <taxon>Eukaryota</taxon>
        <taxon>Discoba</taxon>
        <taxon>Euglenozoa</taxon>
        <taxon>Euglenida</taxon>
        <taxon>Spirocuta</taxon>
        <taxon>Euglenophyceae</taxon>
        <taxon>Eutreptiales</taxon>
        <taxon>Eutreptiaceae</taxon>
        <taxon>Eutreptiella</taxon>
    </lineage>
</organism>
<comment type="cofactor">
    <cofactor evidence="1">
        <name>Zn(2+)</name>
        <dbReference type="ChEBI" id="CHEBI:29105"/>
    </cofactor>
</comment>
<evidence type="ECO:0000256" key="5">
    <source>
        <dbReference type="ARBA" id="ARBA00023027"/>
    </source>
</evidence>
<feature type="binding site" evidence="6">
    <location>
        <position position="229"/>
    </location>
    <ligand>
        <name>Zn(2+)</name>
        <dbReference type="ChEBI" id="CHEBI:29105"/>
    </ligand>
</feature>
<dbReference type="PANTHER" id="PTHR11085">
    <property type="entry name" value="NAD-DEPENDENT PROTEIN DEACYLASE SIRTUIN-5, MITOCHONDRIAL-RELATED"/>
    <property type="match status" value="1"/>
</dbReference>
<dbReference type="GO" id="GO:0005634">
    <property type="term" value="C:nucleus"/>
    <property type="evidence" value="ECO:0007669"/>
    <property type="project" value="TreeGrafter"/>
</dbReference>
<dbReference type="InterPro" id="IPR029035">
    <property type="entry name" value="DHS-like_NAD/FAD-binding_dom"/>
</dbReference>
<dbReference type="GO" id="GO:0046872">
    <property type="term" value="F:metal ion binding"/>
    <property type="evidence" value="ECO:0007669"/>
    <property type="project" value="UniProtKB-KW"/>
</dbReference>
<dbReference type="PROSITE" id="PS50305">
    <property type="entry name" value="SIRTUIN"/>
    <property type="match status" value="1"/>
</dbReference>
<dbReference type="InterPro" id="IPR026590">
    <property type="entry name" value="Ssirtuin_cat_dom"/>
</dbReference>
<dbReference type="AlphaFoldDB" id="A0A7S4GLU5"/>
<keyword evidence="5" id="KW-0520">NAD</keyword>
<keyword evidence="4 6" id="KW-0862">Zinc</keyword>
<feature type="domain" description="Deacetylase sirtuin-type" evidence="7">
    <location>
        <begin position="91"/>
        <end position="363"/>
    </location>
</feature>
<keyword evidence="2" id="KW-0808">Transferase</keyword>
<evidence type="ECO:0000256" key="4">
    <source>
        <dbReference type="ARBA" id="ARBA00022833"/>
    </source>
</evidence>
<name>A0A7S4GLU5_9EUGL</name>
<feature type="binding site" evidence="6">
    <location>
        <position position="253"/>
    </location>
    <ligand>
        <name>Zn(2+)</name>
        <dbReference type="ChEBI" id="CHEBI:29105"/>
    </ligand>
</feature>
<evidence type="ECO:0000313" key="8">
    <source>
        <dbReference type="EMBL" id="CAE0840809.1"/>
    </source>
</evidence>
<evidence type="ECO:0000256" key="2">
    <source>
        <dbReference type="ARBA" id="ARBA00022679"/>
    </source>
</evidence>
<dbReference type="SUPFAM" id="SSF52467">
    <property type="entry name" value="DHS-like NAD/FAD-binding domain"/>
    <property type="match status" value="1"/>
</dbReference>
<keyword evidence="3 6" id="KW-0479">Metal-binding</keyword>
<dbReference type="GO" id="GO:0070403">
    <property type="term" value="F:NAD+ binding"/>
    <property type="evidence" value="ECO:0007669"/>
    <property type="project" value="InterPro"/>
</dbReference>
<dbReference type="InterPro" id="IPR026591">
    <property type="entry name" value="Sirtuin_cat_small_dom_sf"/>
</dbReference>
<sequence length="378" mass="41266">MLSSAPSADGATGSSRSSRVLMLCHDESFDYAQFEDVPDLVEEKFATKDVGVLFSNLQHNPKFSDGNKNGFTAIGRAPSSETTAEQKKAVFQGETPSLQALADQIKRGTRKKFVVMVGAGISTAAGIPDFRTPGNGLYDSLQKFGLPRPEAIFDLEYFRQSPEAFYCLAKELWPGKHKPTLTHHFLKLLADKQYLKAVYTQNFDGLERLAGVPPELLTECHGTFSTAHCIDCATAQNTETVKAAIMRGQKPVCKDVEEGEVCGGLIKPDLVFFGESLPHNFVQRSDADLKECDLLLVLGTSLAVGPFNRMPQKVGPCIPRVLFNDEIVGSFLGPADENNYRDVVVVDSCDAAVKQFCDLLGWTDDLEALCVAGSKNTR</sequence>
<dbReference type="Gene3D" id="3.30.1600.10">
    <property type="entry name" value="SIR2/SIRT2 'Small Domain"/>
    <property type="match status" value="1"/>
</dbReference>
<evidence type="ECO:0000256" key="6">
    <source>
        <dbReference type="PROSITE-ProRule" id="PRU00236"/>
    </source>
</evidence>
<gene>
    <name evidence="8" type="ORF">EGYM00163_LOCUS51481</name>
</gene>
<reference evidence="8" key="1">
    <citation type="submission" date="2021-01" db="EMBL/GenBank/DDBJ databases">
        <authorList>
            <person name="Corre E."/>
            <person name="Pelletier E."/>
            <person name="Niang G."/>
            <person name="Scheremetjew M."/>
            <person name="Finn R."/>
            <person name="Kale V."/>
            <person name="Holt S."/>
            <person name="Cochrane G."/>
            <person name="Meng A."/>
            <person name="Brown T."/>
            <person name="Cohen L."/>
        </authorList>
    </citation>
    <scope>NUCLEOTIDE SEQUENCE</scope>
    <source>
        <strain evidence="8">CCMP1594</strain>
    </source>
</reference>
<feature type="binding site" evidence="6">
    <location>
        <position position="262"/>
    </location>
    <ligand>
        <name>Zn(2+)</name>
        <dbReference type="ChEBI" id="CHEBI:29105"/>
    </ligand>
</feature>
<dbReference type="GO" id="GO:0017136">
    <property type="term" value="F:histone deacetylase activity, NAD-dependent"/>
    <property type="evidence" value="ECO:0007669"/>
    <property type="project" value="TreeGrafter"/>
</dbReference>
<dbReference type="InterPro" id="IPR003000">
    <property type="entry name" value="Sirtuin"/>
</dbReference>
<dbReference type="InterPro" id="IPR050134">
    <property type="entry name" value="NAD-dep_sirtuin_deacylases"/>
</dbReference>